<dbReference type="EMBL" id="JADNYM010000005">
    <property type="protein sequence ID" value="MBG0738696.1"/>
    <property type="molecule type" value="Genomic_DNA"/>
</dbReference>
<dbReference type="InterPro" id="IPR027417">
    <property type="entry name" value="P-loop_NTPase"/>
</dbReference>
<dbReference type="GO" id="GO:0006139">
    <property type="term" value="P:nucleobase-containing compound metabolic process"/>
    <property type="evidence" value="ECO:0007669"/>
    <property type="project" value="InterPro"/>
</dbReference>
<evidence type="ECO:0000256" key="4">
    <source>
        <dbReference type="ARBA" id="ARBA00038058"/>
    </source>
</evidence>
<evidence type="ECO:0000313" key="7">
    <source>
        <dbReference type="Proteomes" id="UP000655366"/>
    </source>
</evidence>
<dbReference type="GO" id="GO:0003678">
    <property type="term" value="F:DNA helicase activity"/>
    <property type="evidence" value="ECO:0007669"/>
    <property type="project" value="TreeGrafter"/>
</dbReference>
<dbReference type="GO" id="GO:0016818">
    <property type="term" value="F:hydrolase activity, acting on acid anhydrides, in phosphorus-containing anhydrides"/>
    <property type="evidence" value="ECO:0007669"/>
    <property type="project" value="InterPro"/>
</dbReference>
<dbReference type="SMART" id="SM00491">
    <property type="entry name" value="HELICc2"/>
    <property type="match status" value="1"/>
</dbReference>
<dbReference type="InterPro" id="IPR014013">
    <property type="entry name" value="Helic_SF1/SF2_ATP-bd_DinG/Rad3"/>
</dbReference>
<accession>A0A931CMN1</accession>
<dbReference type="InterPro" id="IPR006555">
    <property type="entry name" value="ATP-dep_Helicase_C"/>
</dbReference>
<dbReference type="PANTHER" id="PTHR11472">
    <property type="entry name" value="DNA REPAIR DEAD HELICASE RAD3/XP-D SUBFAMILY MEMBER"/>
    <property type="match status" value="1"/>
</dbReference>
<evidence type="ECO:0000313" key="6">
    <source>
        <dbReference type="EMBL" id="MBG0738696.1"/>
    </source>
</evidence>
<dbReference type="InterPro" id="IPR045028">
    <property type="entry name" value="DinG/Rad3-like"/>
</dbReference>
<comment type="caution">
    <text evidence="6">The sequence shown here is derived from an EMBL/GenBank/DDBJ whole genome shotgun (WGS) entry which is preliminary data.</text>
</comment>
<evidence type="ECO:0000256" key="1">
    <source>
        <dbReference type="ARBA" id="ARBA00022741"/>
    </source>
</evidence>
<dbReference type="PANTHER" id="PTHR11472:SF34">
    <property type="entry name" value="REGULATOR OF TELOMERE ELONGATION HELICASE 1"/>
    <property type="match status" value="1"/>
</dbReference>
<keyword evidence="3" id="KW-0067">ATP-binding</keyword>
<reference evidence="6 7" key="1">
    <citation type="submission" date="2020-11" db="EMBL/GenBank/DDBJ databases">
        <title>Arthrobacter antarcticus sp. nov., isolated from Antarctic Soil.</title>
        <authorList>
            <person name="Li J."/>
        </authorList>
    </citation>
    <scope>NUCLEOTIDE SEQUENCE [LARGE SCALE GENOMIC DNA]</scope>
    <source>
        <strain evidence="6 7">Z1-20</strain>
    </source>
</reference>
<comment type="similarity">
    <text evidence="4">Belongs to the helicase family. DinG subfamily.</text>
</comment>
<keyword evidence="6" id="KW-0347">Helicase</keyword>
<evidence type="ECO:0000259" key="5">
    <source>
        <dbReference type="PROSITE" id="PS51193"/>
    </source>
</evidence>
<dbReference type="GO" id="GO:0005524">
    <property type="term" value="F:ATP binding"/>
    <property type="evidence" value="ECO:0007669"/>
    <property type="project" value="UniProtKB-KW"/>
</dbReference>
<dbReference type="RefSeq" id="WP_196395645.1">
    <property type="nucleotide sequence ID" value="NZ_JADNYM010000005.1"/>
</dbReference>
<dbReference type="Gene3D" id="3.40.50.300">
    <property type="entry name" value="P-loop containing nucleotide triphosphate hydrolases"/>
    <property type="match status" value="2"/>
</dbReference>
<sequence>MMQKTLTETVRLATGIPDAQGRPGQVSLVDHIEEAIRTTGHVVGACPTGVGKSFSLLAPAMIAAAKYGQRTVISTESLALLSQILLKDAPVAAAACERVTGTKPKVAVLKGFSNYVCGQSARDSAEALTDTVGQRPSLPSLRSKVKRLTNQKRLYLDGRPFDPVNGVPLLLWALSLTADQAGDKQSYTGNTTTELWDAVSVGPSECIGDACPIFDLCKPRAARAKAADADIVVTNHSMLAVQAAKGVPVIIGNKTLGEFHIIMIDEAHALPANVRSAGASEVSSAAVMSLTRSISRTLDESDPAVGRLIKEGNALAIELEDELSEIAKYTKSGEVCKIKEDADPVETTGDILIAWARSVKSALDGIAKSKNMQARLKAKRLSGRLDAFIGAVGQVKLHRIGTARWIESKTPPVNAKSQTPYWCANASPVNISGLLQANLWTAPVMVDEEDETVQAMKEAGEPVDEETETYPMTVIAVSATLPSRFGYQVGLTAENVNYPSPFDKAYDDSLLYIPKLTPAEIPEMFPGWRPGTKGKFNGALHQAWATKRNVDLVEANAGSALILSANSAAGKAYAAALRRAAKGRWTVHSQWDGLSTQQLTNLWRDDEKSVLVGTKSFMTGVDAKGRTCSLVTIDRIPRAAGNPVDDARVEAIMDALQTSKWSADLYVYVSDAALLLEQALGRLIRSVSDFGMAAILDPRMLKTGPVSYPEPTRKVYKDAAGRFSKVTTSQTVAEEYLHRISDAAFALAS</sequence>
<keyword evidence="1" id="KW-0547">Nucleotide-binding</keyword>
<dbReference type="SUPFAM" id="SSF52540">
    <property type="entry name" value="P-loop containing nucleoside triphosphate hydrolases"/>
    <property type="match status" value="1"/>
</dbReference>
<keyword evidence="2" id="KW-0378">Hydrolase</keyword>
<evidence type="ECO:0000256" key="2">
    <source>
        <dbReference type="ARBA" id="ARBA00022801"/>
    </source>
</evidence>
<protein>
    <submittedName>
        <fullName evidence="6">ATP-dependent DNA helicase</fullName>
    </submittedName>
</protein>
<feature type="domain" description="Helicase ATP-binding" evidence="5">
    <location>
        <begin position="11"/>
        <end position="336"/>
    </location>
</feature>
<organism evidence="6 7">
    <name type="scientific">Arthrobacter terrae</name>
    <dbReference type="NCBI Taxonomy" id="2935737"/>
    <lineage>
        <taxon>Bacteria</taxon>
        <taxon>Bacillati</taxon>
        <taxon>Actinomycetota</taxon>
        <taxon>Actinomycetes</taxon>
        <taxon>Micrococcales</taxon>
        <taxon>Micrococcaceae</taxon>
        <taxon>Arthrobacter</taxon>
    </lineage>
</organism>
<dbReference type="GO" id="GO:0003676">
    <property type="term" value="F:nucleic acid binding"/>
    <property type="evidence" value="ECO:0007669"/>
    <property type="project" value="InterPro"/>
</dbReference>
<evidence type="ECO:0000256" key="3">
    <source>
        <dbReference type="ARBA" id="ARBA00022840"/>
    </source>
</evidence>
<proteinExistence type="inferred from homology"/>
<dbReference type="Proteomes" id="UP000655366">
    <property type="component" value="Unassembled WGS sequence"/>
</dbReference>
<dbReference type="AlphaFoldDB" id="A0A931CMN1"/>
<keyword evidence="7" id="KW-1185">Reference proteome</keyword>
<gene>
    <name evidence="6" type="ORF">IV500_04575</name>
</gene>
<dbReference type="PROSITE" id="PS51193">
    <property type="entry name" value="HELICASE_ATP_BIND_2"/>
    <property type="match status" value="1"/>
</dbReference>
<name>A0A931CMN1_9MICC</name>
<dbReference type="Pfam" id="PF13307">
    <property type="entry name" value="Helicase_C_2"/>
    <property type="match status" value="1"/>
</dbReference>